<keyword evidence="7" id="KW-0227">DNA damage</keyword>
<dbReference type="CDD" id="cd06445">
    <property type="entry name" value="ATase"/>
    <property type="match status" value="1"/>
</dbReference>
<evidence type="ECO:0000256" key="1">
    <source>
        <dbReference type="ARBA" id="ARBA00001286"/>
    </source>
</evidence>
<dbReference type="InterPro" id="IPR036217">
    <property type="entry name" value="MethylDNA_cys_MeTrfase_DNAb"/>
</dbReference>
<gene>
    <name evidence="12" type="ORF">UFOPK4098_01475</name>
    <name evidence="13" type="ORF">UFOPK4347_01766</name>
</gene>
<dbReference type="EC" id="2.1.1.63" evidence="3"/>
<evidence type="ECO:0000259" key="11">
    <source>
        <dbReference type="Pfam" id="PF02870"/>
    </source>
</evidence>
<evidence type="ECO:0000256" key="5">
    <source>
        <dbReference type="ARBA" id="ARBA00022603"/>
    </source>
</evidence>
<evidence type="ECO:0000256" key="3">
    <source>
        <dbReference type="ARBA" id="ARBA00011918"/>
    </source>
</evidence>
<dbReference type="SUPFAM" id="SSF53155">
    <property type="entry name" value="Methylated DNA-protein cysteine methyltransferase domain"/>
    <property type="match status" value="1"/>
</dbReference>
<dbReference type="EMBL" id="CAFBPN010000126">
    <property type="protein sequence ID" value="CAB5030253.1"/>
    <property type="molecule type" value="Genomic_DNA"/>
</dbReference>
<feature type="domain" description="Methylated-DNA-[protein]-cysteine S-methyltransferase DNA binding" evidence="10">
    <location>
        <begin position="87"/>
        <end position="166"/>
    </location>
</feature>
<dbReference type="InterPro" id="IPR001497">
    <property type="entry name" value="MethylDNA_cys_MeTrfase_AS"/>
</dbReference>
<comment type="catalytic activity">
    <reaction evidence="9">
        <text>a 6-O-methyl-2'-deoxyguanosine in DNA + L-cysteinyl-[protein] = S-methyl-L-cysteinyl-[protein] + a 2'-deoxyguanosine in DNA</text>
        <dbReference type="Rhea" id="RHEA:24000"/>
        <dbReference type="Rhea" id="RHEA-COMP:10131"/>
        <dbReference type="Rhea" id="RHEA-COMP:10132"/>
        <dbReference type="Rhea" id="RHEA-COMP:11367"/>
        <dbReference type="Rhea" id="RHEA-COMP:11368"/>
        <dbReference type="ChEBI" id="CHEBI:29950"/>
        <dbReference type="ChEBI" id="CHEBI:82612"/>
        <dbReference type="ChEBI" id="CHEBI:85445"/>
        <dbReference type="ChEBI" id="CHEBI:85448"/>
        <dbReference type="EC" id="2.1.1.63"/>
    </reaction>
</comment>
<organism evidence="12">
    <name type="scientific">freshwater metagenome</name>
    <dbReference type="NCBI Taxonomy" id="449393"/>
    <lineage>
        <taxon>unclassified sequences</taxon>
        <taxon>metagenomes</taxon>
        <taxon>ecological metagenomes</taxon>
    </lineage>
</organism>
<reference evidence="12" key="1">
    <citation type="submission" date="2020-05" db="EMBL/GenBank/DDBJ databases">
        <authorList>
            <person name="Chiriac C."/>
            <person name="Salcher M."/>
            <person name="Ghai R."/>
            <person name="Kavagutti S V."/>
        </authorList>
    </citation>
    <scope>NUCLEOTIDE SEQUENCE</scope>
</reference>
<accession>A0A6J7RMQ3</accession>
<dbReference type="InterPro" id="IPR014048">
    <property type="entry name" value="MethylDNA_cys_MeTrfase_DNA-bd"/>
</dbReference>
<dbReference type="GO" id="GO:0032259">
    <property type="term" value="P:methylation"/>
    <property type="evidence" value="ECO:0007669"/>
    <property type="project" value="UniProtKB-KW"/>
</dbReference>
<dbReference type="InterPro" id="IPR008332">
    <property type="entry name" value="MethylG_MeTrfase_N"/>
</dbReference>
<evidence type="ECO:0000256" key="8">
    <source>
        <dbReference type="ARBA" id="ARBA00023204"/>
    </source>
</evidence>
<evidence type="ECO:0000313" key="13">
    <source>
        <dbReference type="EMBL" id="CAB5068343.1"/>
    </source>
</evidence>
<comment type="similarity">
    <text evidence="2">Belongs to the MGMT family.</text>
</comment>
<evidence type="ECO:0000256" key="2">
    <source>
        <dbReference type="ARBA" id="ARBA00008711"/>
    </source>
</evidence>
<evidence type="ECO:0000259" key="10">
    <source>
        <dbReference type="Pfam" id="PF01035"/>
    </source>
</evidence>
<keyword evidence="8" id="KW-0234">DNA repair</keyword>
<keyword evidence="5" id="KW-0489">Methyltransferase</keyword>
<keyword evidence="4" id="KW-0963">Cytoplasm</keyword>
<evidence type="ECO:0000313" key="12">
    <source>
        <dbReference type="EMBL" id="CAB5030253.1"/>
    </source>
</evidence>
<comment type="catalytic activity">
    <reaction evidence="1">
        <text>a 4-O-methyl-thymidine in DNA + L-cysteinyl-[protein] = a thymidine in DNA + S-methyl-L-cysteinyl-[protein]</text>
        <dbReference type="Rhea" id="RHEA:53428"/>
        <dbReference type="Rhea" id="RHEA-COMP:10131"/>
        <dbReference type="Rhea" id="RHEA-COMP:10132"/>
        <dbReference type="Rhea" id="RHEA-COMP:13555"/>
        <dbReference type="Rhea" id="RHEA-COMP:13556"/>
        <dbReference type="ChEBI" id="CHEBI:29950"/>
        <dbReference type="ChEBI" id="CHEBI:82612"/>
        <dbReference type="ChEBI" id="CHEBI:137386"/>
        <dbReference type="ChEBI" id="CHEBI:137387"/>
        <dbReference type="EC" id="2.1.1.63"/>
    </reaction>
</comment>
<evidence type="ECO:0000256" key="9">
    <source>
        <dbReference type="ARBA" id="ARBA00049348"/>
    </source>
</evidence>
<dbReference type="InterPro" id="IPR023546">
    <property type="entry name" value="MGMT"/>
</dbReference>
<dbReference type="AlphaFoldDB" id="A0A6J7RMQ3"/>
<dbReference type="GO" id="GO:0003908">
    <property type="term" value="F:methylated-DNA-[protein]-cysteine S-methyltransferase activity"/>
    <property type="evidence" value="ECO:0007669"/>
    <property type="project" value="UniProtKB-EC"/>
</dbReference>
<dbReference type="Pfam" id="PF02870">
    <property type="entry name" value="Methyltransf_1N"/>
    <property type="match status" value="1"/>
</dbReference>
<dbReference type="Gene3D" id="1.10.10.10">
    <property type="entry name" value="Winged helix-like DNA-binding domain superfamily/Winged helix DNA-binding domain"/>
    <property type="match status" value="1"/>
</dbReference>
<keyword evidence="6" id="KW-0808">Transferase</keyword>
<proteinExistence type="inferred from homology"/>
<dbReference type="SUPFAM" id="SSF46767">
    <property type="entry name" value="Methylated DNA-protein cysteine methyltransferase, C-terminal domain"/>
    <property type="match status" value="1"/>
</dbReference>
<dbReference type="InterPro" id="IPR036388">
    <property type="entry name" value="WH-like_DNA-bd_sf"/>
</dbReference>
<evidence type="ECO:0000256" key="4">
    <source>
        <dbReference type="ARBA" id="ARBA00022490"/>
    </source>
</evidence>
<dbReference type="PANTHER" id="PTHR10815:SF5">
    <property type="entry name" value="METHYLATED-DNA--PROTEIN-CYSTEINE METHYLTRANSFERASE"/>
    <property type="match status" value="1"/>
</dbReference>
<dbReference type="Gene3D" id="3.30.160.70">
    <property type="entry name" value="Methylated DNA-protein cysteine methyltransferase domain"/>
    <property type="match status" value="1"/>
</dbReference>
<sequence length="168" mass="18372">MKPVVVAVSRSITSPVGVLTLSASPRGLTGVQFENDIVERFVVATSFSAQECEQAARFVETAEQQLGEYFTRQRTEFAVMLDLYGTPFQVEVWRSLARIPYGETTSYGQQAKWVGRPAAVRAVGGANGRNPVAIVLPCHRVVGANGSLTGFGGGLERKTWLLDHEKWK</sequence>
<name>A0A6J7RMQ3_9ZZZZ</name>
<dbReference type="EMBL" id="CAFBQU010000096">
    <property type="protein sequence ID" value="CAB5068343.1"/>
    <property type="molecule type" value="Genomic_DNA"/>
</dbReference>
<dbReference type="FunFam" id="1.10.10.10:FF:000214">
    <property type="entry name" value="Methylated-DNA--protein-cysteine methyltransferase"/>
    <property type="match status" value="1"/>
</dbReference>
<dbReference type="Pfam" id="PF01035">
    <property type="entry name" value="DNA_binding_1"/>
    <property type="match status" value="1"/>
</dbReference>
<evidence type="ECO:0000256" key="6">
    <source>
        <dbReference type="ARBA" id="ARBA00022679"/>
    </source>
</evidence>
<dbReference type="PROSITE" id="PS00374">
    <property type="entry name" value="MGMT"/>
    <property type="match status" value="1"/>
</dbReference>
<dbReference type="InterPro" id="IPR036631">
    <property type="entry name" value="MGMT_N_sf"/>
</dbReference>
<evidence type="ECO:0000256" key="7">
    <source>
        <dbReference type="ARBA" id="ARBA00022763"/>
    </source>
</evidence>
<dbReference type="PANTHER" id="PTHR10815">
    <property type="entry name" value="METHYLATED-DNA--PROTEIN-CYSTEINE METHYLTRANSFERASE"/>
    <property type="match status" value="1"/>
</dbReference>
<protein>
    <recommendedName>
        <fullName evidence="3">methylated-DNA--[protein]-cysteine S-methyltransferase</fullName>
        <ecNumber evidence="3">2.1.1.63</ecNumber>
    </recommendedName>
</protein>
<feature type="domain" description="Methylguanine DNA methyltransferase ribonuclease-like" evidence="11">
    <location>
        <begin position="11"/>
        <end position="83"/>
    </location>
</feature>
<dbReference type="NCBIfam" id="TIGR00589">
    <property type="entry name" value="ogt"/>
    <property type="match status" value="1"/>
</dbReference>
<dbReference type="GO" id="GO:0006281">
    <property type="term" value="P:DNA repair"/>
    <property type="evidence" value="ECO:0007669"/>
    <property type="project" value="UniProtKB-KW"/>
</dbReference>
<dbReference type="HAMAP" id="MF_00772">
    <property type="entry name" value="OGT"/>
    <property type="match status" value="1"/>
</dbReference>